<dbReference type="Proteomes" id="UP001283361">
    <property type="component" value="Unassembled WGS sequence"/>
</dbReference>
<evidence type="ECO:0000313" key="2">
    <source>
        <dbReference type="Proteomes" id="UP001283361"/>
    </source>
</evidence>
<gene>
    <name evidence="1" type="ORF">RRG08_015722</name>
</gene>
<sequence>MKLQRLHHRVKYNYVSFEPCDEINWNSGLAGVLILQDIVRVNKLRLQLDPQSTTAWPNPASDLLCDPFPRRTLGLMTNGDHGLYNIGSG</sequence>
<accession>A0AAE0Z656</accession>
<dbReference type="AlphaFoldDB" id="A0AAE0Z656"/>
<protein>
    <submittedName>
        <fullName evidence="1">Uncharacterized protein</fullName>
    </submittedName>
</protein>
<proteinExistence type="predicted"/>
<organism evidence="1 2">
    <name type="scientific">Elysia crispata</name>
    <name type="common">lettuce slug</name>
    <dbReference type="NCBI Taxonomy" id="231223"/>
    <lineage>
        <taxon>Eukaryota</taxon>
        <taxon>Metazoa</taxon>
        <taxon>Spiralia</taxon>
        <taxon>Lophotrochozoa</taxon>
        <taxon>Mollusca</taxon>
        <taxon>Gastropoda</taxon>
        <taxon>Heterobranchia</taxon>
        <taxon>Euthyneura</taxon>
        <taxon>Panpulmonata</taxon>
        <taxon>Sacoglossa</taxon>
        <taxon>Placobranchoidea</taxon>
        <taxon>Plakobranchidae</taxon>
        <taxon>Elysia</taxon>
    </lineage>
</organism>
<dbReference type="EMBL" id="JAWDGP010004620">
    <property type="protein sequence ID" value="KAK3762981.1"/>
    <property type="molecule type" value="Genomic_DNA"/>
</dbReference>
<evidence type="ECO:0000313" key="1">
    <source>
        <dbReference type="EMBL" id="KAK3762981.1"/>
    </source>
</evidence>
<reference evidence="1" key="1">
    <citation type="journal article" date="2023" name="G3 (Bethesda)">
        <title>A reference genome for the long-term kleptoplast-retaining sea slug Elysia crispata morphotype clarki.</title>
        <authorList>
            <person name="Eastman K.E."/>
            <person name="Pendleton A.L."/>
            <person name="Shaikh M.A."/>
            <person name="Suttiyut T."/>
            <person name="Ogas R."/>
            <person name="Tomko P."/>
            <person name="Gavelis G."/>
            <person name="Widhalm J.R."/>
            <person name="Wisecaver J.H."/>
        </authorList>
    </citation>
    <scope>NUCLEOTIDE SEQUENCE</scope>
    <source>
        <strain evidence="1">ECLA1</strain>
    </source>
</reference>
<comment type="caution">
    <text evidence="1">The sequence shown here is derived from an EMBL/GenBank/DDBJ whole genome shotgun (WGS) entry which is preliminary data.</text>
</comment>
<keyword evidence="2" id="KW-1185">Reference proteome</keyword>
<name>A0AAE0Z656_9GAST</name>